<evidence type="ECO:0000259" key="1">
    <source>
        <dbReference type="Pfam" id="PF01261"/>
    </source>
</evidence>
<keyword evidence="2" id="KW-0413">Isomerase</keyword>
<reference evidence="2 3" key="1">
    <citation type="submission" date="2018-07" db="EMBL/GenBank/DDBJ databases">
        <title>Genomic Encyclopedia of Type Strains, Phase III (KMG-III): the genomes of soil and plant-associated and newly described type strains.</title>
        <authorList>
            <person name="Whitman W."/>
        </authorList>
    </citation>
    <scope>NUCLEOTIDE SEQUENCE [LARGE SCALE GENOMIC DNA]</scope>
    <source>
        <strain evidence="2 3">CECT 8236</strain>
    </source>
</reference>
<dbReference type="GO" id="GO:0016853">
    <property type="term" value="F:isomerase activity"/>
    <property type="evidence" value="ECO:0007669"/>
    <property type="project" value="UniProtKB-KW"/>
</dbReference>
<dbReference type="InterPro" id="IPR013022">
    <property type="entry name" value="Xyl_isomerase-like_TIM-brl"/>
</dbReference>
<evidence type="ECO:0000313" key="2">
    <source>
        <dbReference type="EMBL" id="RED54410.1"/>
    </source>
</evidence>
<dbReference type="PANTHER" id="PTHR12110">
    <property type="entry name" value="HYDROXYPYRUVATE ISOMERASE"/>
    <property type="match status" value="1"/>
</dbReference>
<dbReference type="PANTHER" id="PTHR12110:SF41">
    <property type="entry name" value="INOSOSE DEHYDRATASE"/>
    <property type="match status" value="1"/>
</dbReference>
<feature type="domain" description="Xylose isomerase-like TIM barrel" evidence="1">
    <location>
        <begin position="30"/>
        <end position="226"/>
    </location>
</feature>
<proteinExistence type="predicted"/>
<dbReference type="RefSeq" id="WP_115995442.1">
    <property type="nucleotide sequence ID" value="NZ_QRDY01000025.1"/>
</dbReference>
<name>A0A3D9HYB2_9BACL</name>
<dbReference type="Pfam" id="PF01261">
    <property type="entry name" value="AP_endonuc_2"/>
    <property type="match status" value="1"/>
</dbReference>
<protein>
    <submittedName>
        <fullName evidence="2">Sugar phosphate isomerase/epimerase</fullName>
    </submittedName>
</protein>
<dbReference type="AlphaFoldDB" id="A0A3D9HYB2"/>
<organism evidence="2 3">
    <name type="scientific">Cohnella lupini</name>
    <dbReference type="NCBI Taxonomy" id="1294267"/>
    <lineage>
        <taxon>Bacteria</taxon>
        <taxon>Bacillati</taxon>
        <taxon>Bacillota</taxon>
        <taxon>Bacilli</taxon>
        <taxon>Bacillales</taxon>
        <taxon>Paenibacillaceae</taxon>
        <taxon>Cohnella</taxon>
    </lineage>
</organism>
<dbReference type="SUPFAM" id="SSF51658">
    <property type="entry name" value="Xylose isomerase-like"/>
    <property type="match status" value="1"/>
</dbReference>
<gene>
    <name evidence="2" type="ORF">DFP95_12530</name>
</gene>
<dbReference type="InterPro" id="IPR036237">
    <property type="entry name" value="Xyl_isomerase-like_sf"/>
</dbReference>
<dbReference type="OrthoDB" id="9798407at2"/>
<dbReference type="InterPro" id="IPR050312">
    <property type="entry name" value="IolE/XylAMocC-like"/>
</dbReference>
<dbReference type="EMBL" id="QRDY01000025">
    <property type="protein sequence ID" value="RED54410.1"/>
    <property type="molecule type" value="Genomic_DNA"/>
</dbReference>
<accession>A0A3D9HYB2</accession>
<dbReference type="Proteomes" id="UP000256869">
    <property type="component" value="Unassembled WGS sequence"/>
</dbReference>
<keyword evidence="3" id="KW-1185">Reference proteome</keyword>
<dbReference type="Gene3D" id="3.20.20.150">
    <property type="entry name" value="Divalent-metal-dependent TIM barrel enzymes"/>
    <property type="match status" value="1"/>
</dbReference>
<comment type="caution">
    <text evidence="2">The sequence shown here is derived from an EMBL/GenBank/DDBJ whole genome shotgun (WGS) entry which is preliminary data.</text>
</comment>
<evidence type="ECO:0000313" key="3">
    <source>
        <dbReference type="Proteomes" id="UP000256869"/>
    </source>
</evidence>
<sequence>MRRKFAVQLYTLRKECELDFPATLRTLGSMGWAGVETAGLHGYSAEEIAEVLAEAGLKTAGMHVSVERLRTDPQGIMAEARLLGTKRLICPSVPHEWRNEQGYVKLREELNASAAEMGSEGFTVGFHNHAFEFDTNVGGQDALSYLIDPSPDNAVLAEIDVYWLTKAGYDPASFIEPYGGRMPTMHLKDMTGDERRTYAEIGTGIIDFEPLLLWGERNGVDWYVVEQDICEGNALDSVRISLGHLHALADRLEAGTR</sequence>